<dbReference type="EMBL" id="JACGWO010000012">
    <property type="protein sequence ID" value="KAK4414007.1"/>
    <property type="molecule type" value="Genomic_DNA"/>
</dbReference>
<keyword evidence="3" id="KW-1185">Reference proteome</keyword>
<gene>
    <name evidence="2" type="ORF">Salat_2813500</name>
</gene>
<organism evidence="2 3">
    <name type="scientific">Sesamum alatum</name>
    <dbReference type="NCBI Taxonomy" id="300844"/>
    <lineage>
        <taxon>Eukaryota</taxon>
        <taxon>Viridiplantae</taxon>
        <taxon>Streptophyta</taxon>
        <taxon>Embryophyta</taxon>
        <taxon>Tracheophyta</taxon>
        <taxon>Spermatophyta</taxon>
        <taxon>Magnoliopsida</taxon>
        <taxon>eudicotyledons</taxon>
        <taxon>Gunneridae</taxon>
        <taxon>Pentapetalae</taxon>
        <taxon>asterids</taxon>
        <taxon>lamiids</taxon>
        <taxon>Lamiales</taxon>
        <taxon>Pedaliaceae</taxon>
        <taxon>Sesamum</taxon>
    </lineage>
</organism>
<dbReference type="AlphaFoldDB" id="A0AAE1XLC6"/>
<name>A0AAE1XLC6_9LAMI</name>
<reference evidence="2" key="2">
    <citation type="journal article" date="2024" name="Plant">
        <title>Genomic evolution and insights into agronomic trait innovations of Sesamum species.</title>
        <authorList>
            <person name="Miao H."/>
            <person name="Wang L."/>
            <person name="Qu L."/>
            <person name="Liu H."/>
            <person name="Sun Y."/>
            <person name="Le M."/>
            <person name="Wang Q."/>
            <person name="Wei S."/>
            <person name="Zheng Y."/>
            <person name="Lin W."/>
            <person name="Duan Y."/>
            <person name="Cao H."/>
            <person name="Xiong S."/>
            <person name="Wang X."/>
            <person name="Wei L."/>
            <person name="Li C."/>
            <person name="Ma Q."/>
            <person name="Ju M."/>
            <person name="Zhao R."/>
            <person name="Li G."/>
            <person name="Mu C."/>
            <person name="Tian Q."/>
            <person name="Mei H."/>
            <person name="Zhang T."/>
            <person name="Gao T."/>
            <person name="Zhang H."/>
        </authorList>
    </citation>
    <scope>NUCLEOTIDE SEQUENCE</scope>
    <source>
        <strain evidence="2">3651</strain>
    </source>
</reference>
<dbReference type="Proteomes" id="UP001293254">
    <property type="component" value="Unassembled WGS sequence"/>
</dbReference>
<proteinExistence type="predicted"/>
<comment type="caution">
    <text evidence="2">The sequence shown here is derived from an EMBL/GenBank/DDBJ whole genome shotgun (WGS) entry which is preliminary data.</text>
</comment>
<protein>
    <submittedName>
        <fullName evidence="2">Uncharacterized protein</fullName>
    </submittedName>
</protein>
<evidence type="ECO:0000256" key="1">
    <source>
        <dbReference type="SAM" id="MobiDB-lite"/>
    </source>
</evidence>
<reference evidence="2" key="1">
    <citation type="submission" date="2020-06" db="EMBL/GenBank/DDBJ databases">
        <authorList>
            <person name="Li T."/>
            <person name="Hu X."/>
            <person name="Zhang T."/>
            <person name="Song X."/>
            <person name="Zhang H."/>
            <person name="Dai N."/>
            <person name="Sheng W."/>
            <person name="Hou X."/>
            <person name="Wei L."/>
        </authorList>
    </citation>
    <scope>NUCLEOTIDE SEQUENCE</scope>
    <source>
        <strain evidence="2">3651</strain>
        <tissue evidence="2">Leaf</tissue>
    </source>
</reference>
<accession>A0AAE1XLC6</accession>
<evidence type="ECO:0000313" key="3">
    <source>
        <dbReference type="Proteomes" id="UP001293254"/>
    </source>
</evidence>
<feature type="region of interest" description="Disordered" evidence="1">
    <location>
        <begin position="1"/>
        <end position="54"/>
    </location>
</feature>
<sequence>MNARIARLSRALRGSSTPVVPAHSSDIDALVASAGDPRSESSGHPASSTPGVAIEVASGEVHMVAPPPEVVLLADPTLEPQAPRRSRLLMLLRVRPKIIDTRVRNIATKV</sequence>
<feature type="compositionally biased region" description="Polar residues" evidence="1">
    <location>
        <begin position="40"/>
        <end position="50"/>
    </location>
</feature>
<evidence type="ECO:0000313" key="2">
    <source>
        <dbReference type="EMBL" id="KAK4414007.1"/>
    </source>
</evidence>